<evidence type="ECO:0000259" key="9">
    <source>
        <dbReference type="PROSITE" id="PS50893"/>
    </source>
</evidence>
<feature type="transmembrane region" description="Helical" evidence="8">
    <location>
        <begin position="95"/>
        <end position="118"/>
    </location>
</feature>
<feature type="transmembrane region" description="Helical" evidence="8">
    <location>
        <begin position="235"/>
        <end position="256"/>
    </location>
</feature>
<protein>
    <submittedName>
        <fullName evidence="11">Multidrug resistance-like protein</fullName>
    </submittedName>
</protein>
<feature type="transmembrane region" description="Helical" evidence="8">
    <location>
        <begin position="842"/>
        <end position="865"/>
    </location>
</feature>
<dbReference type="InterPro" id="IPR011527">
    <property type="entry name" value="ABC1_TM_dom"/>
</dbReference>
<keyword evidence="7 8" id="KW-0472">Membrane</keyword>
<evidence type="ECO:0000256" key="3">
    <source>
        <dbReference type="ARBA" id="ARBA00022692"/>
    </source>
</evidence>
<reference evidence="11" key="1">
    <citation type="journal article" date="2020" name="Stud. Mycol.">
        <title>101 Dothideomycetes genomes: a test case for predicting lifestyles and emergence of pathogens.</title>
        <authorList>
            <person name="Haridas S."/>
            <person name="Albert R."/>
            <person name="Binder M."/>
            <person name="Bloem J."/>
            <person name="Labutti K."/>
            <person name="Salamov A."/>
            <person name="Andreopoulos B."/>
            <person name="Baker S."/>
            <person name="Barry K."/>
            <person name="Bills G."/>
            <person name="Bluhm B."/>
            <person name="Cannon C."/>
            <person name="Castanera R."/>
            <person name="Culley D."/>
            <person name="Daum C."/>
            <person name="Ezra D."/>
            <person name="Gonzalez J."/>
            <person name="Henrissat B."/>
            <person name="Kuo A."/>
            <person name="Liang C."/>
            <person name="Lipzen A."/>
            <person name="Lutzoni F."/>
            <person name="Magnuson J."/>
            <person name="Mondo S."/>
            <person name="Nolan M."/>
            <person name="Ohm R."/>
            <person name="Pangilinan J."/>
            <person name="Park H.-J."/>
            <person name="Ramirez L."/>
            <person name="Alfaro M."/>
            <person name="Sun H."/>
            <person name="Tritt A."/>
            <person name="Yoshinaga Y."/>
            <person name="Zwiers L.-H."/>
            <person name="Turgeon B."/>
            <person name="Goodwin S."/>
            <person name="Spatafora J."/>
            <person name="Crous P."/>
            <person name="Grigoriev I."/>
        </authorList>
    </citation>
    <scope>NUCLEOTIDE SEQUENCE</scope>
    <source>
        <strain evidence="11">CBS 116435</strain>
    </source>
</reference>
<evidence type="ECO:0000256" key="1">
    <source>
        <dbReference type="ARBA" id="ARBA00004141"/>
    </source>
</evidence>
<evidence type="ECO:0000256" key="5">
    <source>
        <dbReference type="ARBA" id="ARBA00022840"/>
    </source>
</evidence>
<dbReference type="Gene3D" id="3.40.50.300">
    <property type="entry name" value="P-loop containing nucleotide triphosphate hydrolases"/>
    <property type="match status" value="2"/>
</dbReference>
<dbReference type="PANTHER" id="PTHR43394">
    <property type="entry name" value="ATP-DEPENDENT PERMEASE MDL1, MITOCHONDRIAL"/>
    <property type="match status" value="1"/>
</dbReference>
<feature type="domain" description="ABC transporter" evidence="9">
    <location>
        <begin position="414"/>
        <end position="655"/>
    </location>
</feature>
<comment type="similarity">
    <text evidence="2">Belongs to the ABC transporter superfamily. ABCB family. Multidrug resistance exporter (TC 3.A.1.201) subfamily.</text>
</comment>
<feature type="transmembrane region" description="Helical" evidence="8">
    <location>
        <begin position="138"/>
        <end position="160"/>
    </location>
</feature>
<dbReference type="FunFam" id="3.40.50.300:FF:000913">
    <property type="entry name" value="ABC multidrug transporter SitT"/>
    <property type="match status" value="2"/>
</dbReference>
<dbReference type="CDD" id="cd18578">
    <property type="entry name" value="ABC_6TM_Pgp_ABCB1_D2_like"/>
    <property type="match status" value="1"/>
</dbReference>
<feature type="domain" description="ABC transporter" evidence="9">
    <location>
        <begin position="1070"/>
        <end position="1310"/>
    </location>
</feature>
<dbReference type="CDD" id="cd18577">
    <property type="entry name" value="ABC_6TM_Pgp_ABCB1_D1_like"/>
    <property type="match status" value="1"/>
</dbReference>
<dbReference type="GO" id="GO:0016020">
    <property type="term" value="C:membrane"/>
    <property type="evidence" value="ECO:0007669"/>
    <property type="project" value="UniProtKB-SubCell"/>
</dbReference>
<evidence type="ECO:0000256" key="4">
    <source>
        <dbReference type="ARBA" id="ARBA00022741"/>
    </source>
</evidence>
<comment type="subcellular location">
    <subcellularLocation>
        <location evidence="1">Membrane</location>
        <topology evidence="1">Multi-pass membrane protein</topology>
    </subcellularLocation>
</comment>
<dbReference type="Gene3D" id="1.20.1560.10">
    <property type="entry name" value="ABC transporter type 1, transmembrane domain"/>
    <property type="match status" value="1"/>
</dbReference>
<dbReference type="Pfam" id="PF00005">
    <property type="entry name" value="ABC_tran"/>
    <property type="match status" value="2"/>
</dbReference>
<accession>A0A9P4PY38</accession>
<keyword evidence="12" id="KW-1185">Reference proteome</keyword>
<sequence>MSLVEVSAAPEARQGQSLDLSLLRPSIGDATIHRDPAPALPVDSAPVEVEASSKTHLGFKKPTGHNRNRSSWFKSVSPSFVSLYGDLESWQDRTIAASGVILAVLAGIPLPIIFYLFGEIIGDFPPEEHALRLALVRLLAVAAAYFVLTVLYMSACGLVAERIALTLRRKLLRCLLDLEQKYYDTHDIDVNALLTEKIETIQAGTSEKVGIFVQSISYFVVAIITGLVLNPKLTGILLAAAIPVIALTVGIGSTLMNRIAKRAADPNERAAGLLESAIRGVKMVQAFSINATMVEQHASHLRIGAAEEARRSLVSAGQLGIIYFTAYAINALAYYVGSQMVNLSGGAGTVYAVILLVLDGSMVVGQFVPFLEVFSRAATAGDYIRNLVEDTQHGKERRESNQSASFQFQTPLKLTCNNVGFRYPARPDVTILEKFSLDLKPGAVTALVGTSGGGKSTLIALLSRTYSEYTGSIDVCGKELRTIPSLHWRTAVAMLEQESVLFTGTIYENILHGAIGLELSEVELTERCEEAVQTAALDFIDDLPKGIHTMLNNTIQLSGGQKQRICLARALVQRAPILILDEPTSALDAHSEGIIMKAVKEAAQNGTTVLIVAHRLSTVLDADTIAVVSDGQIVEQGHSAKLLNKNGAFRTLFNAQQETAKDFEADESDSEMSDPILEKVLSVKERLSISSDFFEEKDEDLELGQDTQAKQQHTFSQAISGLYSVAKPELLAIAVALVACVLSGFILLGEAVISGNLIHLLNNNPNASETRLYCLLFFILALIAFASYTTSGSLFGMASSRIVARLQNRGLKSILQQDMAWFALTGHSTQELLATLATDTGAFASLSGVVIGTILTTLVMIVGGIVLSMIIAWKIAIVLLATAPVILVAGFLRSHTLGKYEERRRSAYQSATALATESCRKIRTVQMLGLGQKLYGQYSGALKQPYNDCVRFTIYSNTILAAAFAIPYFIYALAYWWGSKQVREGNYSDTRFFIVLPATLFAAQSAGRLFAFSPEMIRAKAAANSIMEILHAQPHIMKTEERSSPEHSSVTSVEKVHNNVVKSDTPQSGIEFNEVSLAYSSDSHKTAVRDLSLSIAPGEKVALVGPSGAGKSSAIALLERFYDPTSGSVKFGGKDLRKTDIEQHRSQIGLVSQEPELFPGSIAFNISLGAVAGQCVTDAQIENVCKKCGLNDFITSLPEGYATDCSSNSSSKLSGGQKQRLCIARALIRDPQVLLLDEPTSALDAVTERNIQNTIAAASEGRTTVTVAHRLASIRDSDRIVVFDRGRVVEQGTHLELMRHNGLYASMAKAQSLT</sequence>
<feature type="transmembrane region" description="Helical" evidence="8">
    <location>
        <begin position="319"/>
        <end position="337"/>
    </location>
</feature>
<evidence type="ECO:0000256" key="7">
    <source>
        <dbReference type="ARBA" id="ARBA00023136"/>
    </source>
</evidence>
<feature type="domain" description="ABC transmembrane type-1" evidence="10">
    <location>
        <begin position="734"/>
        <end position="1018"/>
    </location>
</feature>
<evidence type="ECO:0000313" key="11">
    <source>
        <dbReference type="EMBL" id="KAF2717078.1"/>
    </source>
</evidence>
<dbReference type="SUPFAM" id="SSF52540">
    <property type="entry name" value="P-loop containing nucleoside triphosphate hydrolases"/>
    <property type="match status" value="2"/>
</dbReference>
<dbReference type="GO" id="GO:0016887">
    <property type="term" value="F:ATP hydrolysis activity"/>
    <property type="evidence" value="ECO:0007669"/>
    <property type="project" value="InterPro"/>
</dbReference>
<dbReference type="EMBL" id="MU003853">
    <property type="protein sequence ID" value="KAF2717078.1"/>
    <property type="molecule type" value="Genomic_DNA"/>
</dbReference>
<comment type="caution">
    <text evidence="11">The sequence shown here is derived from an EMBL/GenBank/DDBJ whole genome shotgun (WGS) entry which is preliminary data.</text>
</comment>
<dbReference type="SUPFAM" id="SSF90123">
    <property type="entry name" value="ABC transporter transmembrane region"/>
    <property type="match status" value="2"/>
</dbReference>
<dbReference type="InterPro" id="IPR003593">
    <property type="entry name" value="AAA+_ATPase"/>
</dbReference>
<evidence type="ECO:0000256" key="2">
    <source>
        <dbReference type="ARBA" id="ARBA00007577"/>
    </source>
</evidence>
<dbReference type="PANTHER" id="PTHR43394:SF1">
    <property type="entry name" value="ATP-BINDING CASSETTE SUB-FAMILY B MEMBER 10, MITOCHONDRIAL"/>
    <property type="match status" value="1"/>
</dbReference>
<gene>
    <name evidence="11" type="ORF">K431DRAFT_288883</name>
</gene>
<evidence type="ECO:0000256" key="8">
    <source>
        <dbReference type="SAM" id="Phobius"/>
    </source>
</evidence>
<keyword evidence="4" id="KW-0547">Nucleotide-binding</keyword>
<feature type="transmembrane region" description="Helical" evidence="8">
    <location>
        <begin position="209"/>
        <end position="229"/>
    </location>
</feature>
<dbReference type="PROSITE" id="PS50893">
    <property type="entry name" value="ABC_TRANSPORTER_2"/>
    <property type="match status" value="2"/>
</dbReference>
<dbReference type="GO" id="GO:0015421">
    <property type="term" value="F:ABC-type oligopeptide transporter activity"/>
    <property type="evidence" value="ECO:0007669"/>
    <property type="project" value="TreeGrafter"/>
</dbReference>
<feature type="transmembrane region" description="Helical" evidence="8">
    <location>
        <begin position="349"/>
        <end position="371"/>
    </location>
</feature>
<dbReference type="Proteomes" id="UP000799441">
    <property type="component" value="Unassembled WGS sequence"/>
</dbReference>
<feature type="transmembrane region" description="Helical" evidence="8">
    <location>
        <begin position="959"/>
        <end position="978"/>
    </location>
</feature>
<dbReference type="OrthoDB" id="6500128at2759"/>
<feature type="transmembrane region" description="Helical" evidence="8">
    <location>
        <begin position="990"/>
        <end position="1011"/>
    </location>
</feature>
<feature type="transmembrane region" description="Helical" evidence="8">
    <location>
        <begin position="871"/>
        <end position="892"/>
    </location>
</feature>
<feature type="transmembrane region" description="Helical" evidence="8">
    <location>
        <begin position="773"/>
        <end position="795"/>
    </location>
</feature>
<feature type="transmembrane region" description="Helical" evidence="8">
    <location>
        <begin position="730"/>
        <end position="753"/>
    </location>
</feature>
<keyword evidence="3 8" id="KW-0812">Transmembrane</keyword>
<dbReference type="InterPro" id="IPR003439">
    <property type="entry name" value="ABC_transporter-like_ATP-bd"/>
</dbReference>
<organism evidence="11 12">
    <name type="scientific">Polychaeton citri CBS 116435</name>
    <dbReference type="NCBI Taxonomy" id="1314669"/>
    <lineage>
        <taxon>Eukaryota</taxon>
        <taxon>Fungi</taxon>
        <taxon>Dikarya</taxon>
        <taxon>Ascomycota</taxon>
        <taxon>Pezizomycotina</taxon>
        <taxon>Dothideomycetes</taxon>
        <taxon>Dothideomycetidae</taxon>
        <taxon>Capnodiales</taxon>
        <taxon>Capnodiaceae</taxon>
        <taxon>Polychaeton</taxon>
    </lineage>
</organism>
<proteinExistence type="inferred from homology"/>
<evidence type="ECO:0000259" key="10">
    <source>
        <dbReference type="PROSITE" id="PS50929"/>
    </source>
</evidence>
<keyword evidence="5" id="KW-0067">ATP-binding</keyword>
<dbReference type="InterPro" id="IPR027417">
    <property type="entry name" value="P-loop_NTPase"/>
</dbReference>
<dbReference type="SMART" id="SM00382">
    <property type="entry name" value="AAA"/>
    <property type="match status" value="2"/>
</dbReference>
<keyword evidence="6 8" id="KW-1133">Transmembrane helix</keyword>
<dbReference type="PROSITE" id="PS00211">
    <property type="entry name" value="ABC_TRANSPORTER_1"/>
    <property type="match status" value="2"/>
</dbReference>
<evidence type="ECO:0000313" key="12">
    <source>
        <dbReference type="Proteomes" id="UP000799441"/>
    </source>
</evidence>
<dbReference type="InterPro" id="IPR017871">
    <property type="entry name" value="ABC_transporter-like_CS"/>
</dbReference>
<name>A0A9P4PY38_9PEZI</name>
<dbReference type="GO" id="GO:0005524">
    <property type="term" value="F:ATP binding"/>
    <property type="evidence" value="ECO:0007669"/>
    <property type="project" value="UniProtKB-KW"/>
</dbReference>
<feature type="domain" description="ABC transmembrane type-1" evidence="10">
    <location>
        <begin position="99"/>
        <end position="376"/>
    </location>
</feature>
<dbReference type="Pfam" id="PF00664">
    <property type="entry name" value="ABC_membrane"/>
    <property type="match status" value="2"/>
</dbReference>
<dbReference type="InterPro" id="IPR036640">
    <property type="entry name" value="ABC1_TM_sf"/>
</dbReference>
<evidence type="ECO:0000256" key="6">
    <source>
        <dbReference type="ARBA" id="ARBA00022989"/>
    </source>
</evidence>
<dbReference type="PROSITE" id="PS50929">
    <property type="entry name" value="ABC_TM1F"/>
    <property type="match status" value="2"/>
</dbReference>
<dbReference type="InterPro" id="IPR039421">
    <property type="entry name" value="Type_1_exporter"/>
</dbReference>